<keyword evidence="3" id="KW-1133">Transmembrane helix</keyword>
<feature type="region of interest" description="Disordered" evidence="2">
    <location>
        <begin position="1"/>
        <end position="24"/>
    </location>
</feature>
<feature type="transmembrane region" description="Helical" evidence="3">
    <location>
        <begin position="263"/>
        <end position="284"/>
    </location>
</feature>
<dbReference type="EMBL" id="CAKKNE010000004">
    <property type="protein sequence ID" value="CAH0373190.1"/>
    <property type="molecule type" value="Genomic_DNA"/>
</dbReference>
<dbReference type="GO" id="GO:0016020">
    <property type="term" value="C:membrane"/>
    <property type="evidence" value="ECO:0007669"/>
    <property type="project" value="InterPro"/>
</dbReference>
<dbReference type="PANTHER" id="PTHR11206">
    <property type="entry name" value="MULTIDRUG RESISTANCE PROTEIN"/>
    <property type="match status" value="1"/>
</dbReference>
<dbReference type="OrthoDB" id="2126698at2759"/>
<name>A0A8J2SJS5_9STRA</name>
<evidence type="ECO:0000256" key="3">
    <source>
        <dbReference type="SAM" id="Phobius"/>
    </source>
</evidence>
<keyword evidence="3" id="KW-0472">Membrane</keyword>
<evidence type="ECO:0000256" key="1">
    <source>
        <dbReference type="ARBA" id="ARBA00010199"/>
    </source>
</evidence>
<feature type="transmembrane region" description="Helical" evidence="3">
    <location>
        <begin position="226"/>
        <end position="242"/>
    </location>
</feature>
<feature type="transmembrane region" description="Helical" evidence="3">
    <location>
        <begin position="304"/>
        <end position="324"/>
    </location>
</feature>
<evidence type="ECO:0000256" key="2">
    <source>
        <dbReference type="SAM" id="MobiDB-lite"/>
    </source>
</evidence>
<feature type="compositionally biased region" description="Low complexity" evidence="2">
    <location>
        <begin position="9"/>
        <end position="21"/>
    </location>
</feature>
<dbReference type="InterPro" id="IPR002528">
    <property type="entry name" value="MATE_fam"/>
</dbReference>
<sequence length="494" mass="53102">MASTDPEDGAAPLEEPLLAPEPTEEKVQVTTELADLLGLTAAFFVSSVSWVAMKSTDTAILGHVGTRYLDATALSDLYTMSTGVFVQGRVLGVFVSQAIGADNKKLAGAWLQTSYAVLSLVLIPVAVAWLFTGPALRLFVRNDTLVKDAAYYATVLALCLPARVGFSQLTQFFSAQKIMRPSYATAPIAMVLNLVLGLILVLGIGIPDWRGFGFKACPVVTTCVEYVQLAIVIVVFCVIKKLHASCEPDNGWFSMKEITSERFVAYVKMYAPAALAIASDFWRMTAVGAVAASLSEDDLGVFNASYRIMWMALTLTGSLGGAIATKLGLRLGAGDSKGARQGVRIGLVVSVVLLSIIVLVVITIPRQLAMIFTNDSKLLDLFERCRYEFAAALFMMNFAVVCERVPFGMGRAKAVLYAGAVGSWVGQVPAVILCVEFWRKDLRSVYTGVAAGYALLVVVLLGIIFTTDWRQQAADARARSEVDAPAAEEEEAAQ</sequence>
<feature type="transmembrane region" description="Helical" evidence="3">
    <location>
        <begin position="345"/>
        <end position="369"/>
    </location>
</feature>
<dbReference type="Pfam" id="PF01554">
    <property type="entry name" value="MatE"/>
    <property type="match status" value="2"/>
</dbReference>
<dbReference type="GO" id="GO:0042910">
    <property type="term" value="F:xenobiotic transmembrane transporter activity"/>
    <property type="evidence" value="ECO:0007669"/>
    <property type="project" value="InterPro"/>
</dbReference>
<gene>
    <name evidence="4" type="ORF">PECAL_4P03700</name>
</gene>
<keyword evidence="5" id="KW-1185">Reference proteome</keyword>
<feature type="transmembrane region" description="Helical" evidence="3">
    <location>
        <begin position="149"/>
        <end position="166"/>
    </location>
</feature>
<evidence type="ECO:0000313" key="4">
    <source>
        <dbReference type="EMBL" id="CAH0373190.1"/>
    </source>
</evidence>
<feature type="transmembrane region" description="Helical" evidence="3">
    <location>
        <begin position="115"/>
        <end position="137"/>
    </location>
</feature>
<feature type="transmembrane region" description="Helical" evidence="3">
    <location>
        <begin position="186"/>
        <end position="206"/>
    </location>
</feature>
<comment type="similarity">
    <text evidence="1">Belongs to the multi antimicrobial extrusion (MATE) (TC 2.A.66.1) family.</text>
</comment>
<accession>A0A8J2SJS5</accession>
<evidence type="ECO:0008006" key="6">
    <source>
        <dbReference type="Google" id="ProtNLM"/>
    </source>
</evidence>
<proteinExistence type="inferred from homology"/>
<organism evidence="4 5">
    <name type="scientific">Pelagomonas calceolata</name>
    <dbReference type="NCBI Taxonomy" id="35677"/>
    <lineage>
        <taxon>Eukaryota</taxon>
        <taxon>Sar</taxon>
        <taxon>Stramenopiles</taxon>
        <taxon>Ochrophyta</taxon>
        <taxon>Pelagophyceae</taxon>
        <taxon>Pelagomonadales</taxon>
        <taxon>Pelagomonadaceae</taxon>
        <taxon>Pelagomonas</taxon>
    </lineage>
</organism>
<dbReference type="GO" id="GO:0015297">
    <property type="term" value="F:antiporter activity"/>
    <property type="evidence" value="ECO:0007669"/>
    <property type="project" value="InterPro"/>
</dbReference>
<keyword evidence="3" id="KW-0812">Transmembrane</keyword>
<dbReference type="AlphaFoldDB" id="A0A8J2SJS5"/>
<feature type="transmembrane region" description="Helical" evidence="3">
    <location>
        <begin position="444"/>
        <end position="465"/>
    </location>
</feature>
<reference evidence="4" key="1">
    <citation type="submission" date="2021-11" db="EMBL/GenBank/DDBJ databases">
        <authorList>
            <consortium name="Genoscope - CEA"/>
            <person name="William W."/>
        </authorList>
    </citation>
    <scope>NUCLEOTIDE SEQUENCE</scope>
</reference>
<dbReference type="Proteomes" id="UP000789595">
    <property type="component" value="Unassembled WGS sequence"/>
</dbReference>
<protein>
    <recommendedName>
        <fullName evidence="6">Protein DETOXIFICATION</fullName>
    </recommendedName>
</protein>
<evidence type="ECO:0000313" key="5">
    <source>
        <dbReference type="Proteomes" id="UP000789595"/>
    </source>
</evidence>
<feature type="transmembrane region" description="Helical" evidence="3">
    <location>
        <begin position="36"/>
        <end position="53"/>
    </location>
</feature>
<feature type="transmembrane region" description="Helical" evidence="3">
    <location>
        <begin position="414"/>
        <end position="438"/>
    </location>
</feature>
<comment type="caution">
    <text evidence="4">The sequence shown here is derived from an EMBL/GenBank/DDBJ whole genome shotgun (WGS) entry which is preliminary data.</text>
</comment>